<dbReference type="PANTHER" id="PTHR34406:SF1">
    <property type="entry name" value="PROTEIN YCEI"/>
    <property type="match status" value="1"/>
</dbReference>
<dbReference type="EMBL" id="CP070608">
    <property type="protein sequence ID" value="QSE99249.1"/>
    <property type="molecule type" value="Genomic_DNA"/>
</dbReference>
<accession>A0A975A295</accession>
<dbReference type="Pfam" id="PF04264">
    <property type="entry name" value="YceI"/>
    <property type="match status" value="1"/>
</dbReference>
<gene>
    <name evidence="3" type="ORF">JR347_09215</name>
</gene>
<dbReference type="InterPro" id="IPR036761">
    <property type="entry name" value="TTHA0802/YceI-like_sf"/>
</dbReference>
<feature type="domain" description="Lipid/polyisoprenoid-binding YceI-like" evidence="2">
    <location>
        <begin position="17"/>
        <end position="173"/>
    </location>
</feature>
<feature type="chain" id="PRO_5037538304" evidence="1">
    <location>
        <begin position="20"/>
        <end position="173"/>
    </location>
</feature>
<evidence type="ECO:0000313" key="4">
    <source>
        <dbReference type="Proteomes" id="UP000662783"/>
    </source>
</evidence>
<dbReference type="SUPFAM" id="SSF101874">
    <property type="entry name" value="YceI-like"/>
    <property type="match status" value="1"/>
</dbReference>
<keyword evidence="4" id="KW-1185">Reference proteome</keyword>
<organism evidence="3 4">
    <name type="scientific">Fulvivirga lutea</name>
    <dbReference type="NCBI Taxonomy" id="2810512"/>
    <lineage>
        <taxon>Bacteria</taxon>
        <taxon>Pseudomonadati</taxon>
        <taxon>Bacteroidota</taxon>
        <taxon>Cytophagia</taxon>
        <taxon>Cytophagales</taxon>
        <taxon>Fulvivirgaceae</taxon>
        <taxon>Fulvivirga</taxon>
    </lineage>
</organism>
<dbReference type="KEGG" id="fuv:JR347_09215"/>
<keyword evidence="1" id="KW-0732">Signal</keyword>
<proteinExistence type="predicted"/>
<dbReference type="PANTHER" id="PTHR34406">
    <property type="entry name" value="PROTEIN YCEI"/>
    <property type="match status" value="1"/>
</dbReference>
<evidence type="ECO:0000313" key="3">
    <source>
        <dbReference type="EMBL" id="QSE99249.1"/>
    </source>
</evidence>
<dbReference type="Proteomes" id="UP000662783">
    <property type="component" value="Chromosome"/>
</dbReference>
<dbReference type="InterPro" id="IPR007372">
    <property type="entry name" value="Lipid/polyisoprenoid-bd_YceI"/>
</dbReference>
<name>A0A975A295_9BACT</name>
<dbReference type="RefSeq" id="WP_205723760.1">
    <property type="nucleotide sequence ID" value="NZ_CP070608.1"/>
</dbReference>
<sequence length="173" mass="19668">MKKSISTILFILFARCLVAQDVLSSEITFTIKNARINVNGSLELEKVIMQFNPNDLNNSLIKGSVNVKTIDTGIGLRDKHLKKEDYFDVEKYPFIELTSKSFSKVGPDQFEGLFNLTIKVTTKELTIPFYIVKEESTVTYKSDFEINRLDFGVGSNSWVMGDEVKVRIELVVQ</sequence>
<dbReference type="Gene3D" id="2.40.128.110">
    <property type="entry name" value="Lipid/polyisoprenoid-binding, YceI-like"/>
    <property type="match status" value="1"/>
</dbReference>
<dbReference type="SMART" id="SM00867">
    <property type="entry name" value="YceI"/>
    <property type="match status" value="1"/>
</dbReference>
<reference evidence="3" key="1">
    <citation type="submission" date="2021-02" db="EMBL/GenBank/DDBJ databases">
        <title>Fulvivirga sp. S481 isolated from sea water.</title>
        <authorList>
            <person name="Bae S.S."/>
            <person name="Baek K."/>
        </authorList>
    </citation>
    <scope>NUCLEOTIDE SEQUENCE</scope>
    <source>
        <strain evidence="3">S481</strain>
    </source>
</reference>
<evidence type="ECO:0000256" key="1">
    <source>
        <dbReference type="SAM" id="SignalP"/>
    </source>
</evidence>
<feature type="signal peptide" evidence="1">
    <location>
        <begin position="1"/>
        <end position="19"/>
    </location>
</feature>
<evidence type="ECO:0000259" key="2">
    <source>
        <dbReference type="SMART" id="SM00867"/>
    </source>
</evidence>
<protein>
    <submittedName>
        <fullName evidence="3">YceI family protein</fullName>
    </submittedName>
</protein>
<dbReference type="AlphaFoldDB" id="A0A975A295"/>